<evidence type="ECO:0000313" key="2">
    <source>
        <dbReference type="Proteomes" id="UP001304419"/>
    </source>
</evidence>
<protein>
    <recommendedName>
        <fullName evidence="3">Lipoprotein</fullName>
    </recommendedName>
</protein>
<dbReference type="EMBL" id="CP137578">
    <property type="protein sequence ID" value="WOX29519.1"/>
    <property type="molecule type" value="Genomic_DNA"/>
</dbReference>
<evidence type="ECO:0000313" key="1">
    <source>
        <dbReference type="EMBL" id="WOX29519.1"/>
    </source>
</evidence>
<sequence length="221" mass="24300">MKAKLIFASAALAVGLVGCNSDSSGPDDGQCGGVGNSRFDITGFNLGEFSADQVDEWVNTEYDGVEPISYQKLVFQLKADTQSVAQLSAPSFKFSLISTAYACSPVPPYTNEKITDINITSSAAFSDELPAGSSLNEVFDIVYIGSDYSNQVDYRRLDNGENDYFSISEFLDMEDKKASEFIQFALNSEPTYKQNHVFYIEISLDTGEQFSLESQELSFTE</sequence>
<evidence type="ECO:0008006" key="3">
    <source>
        <dbReference type="Google" id="ProtNLM"/>
    </source>
</evidence>
<reference evidence="1 2" key="1">
    <citation type="submission" date="2023-10" db="EMBL/GenBank/DDBJ databases">
        <title>To unveil natural product biosynthetic capacity in Pseudoalteromonas.</title>
        <authorList>
            <person name="Wang J."/>
        </authorList>
    </citation>
    <scope>NUCLEOTIDE SEQUENCE [LARGE SCALE GENOMIC DNA]</scope>
    <source>
        <strain evidence="1 2">DSM 15914</strain>
    </source>
</reference>
<gene>
    <name evidence="1" type="ORF">R5H13_04440</name>
</gene>
<name>A0ABZ0MCG3_9GAMM</name>
<proteinExistence type="predicted"/>
<accession>A0ABZ0MCG3</accession>
<dbReference type="PROSITE" id="PS51257">
    <property type="entry name" value="PROKAR_LIPOPROTEIN"/>
    <property type="match status" value="1"/>
</dbReference>
<keyword evidence="2" id="KW-1185">Reference proteome</keyword>
<dbReference type="RefSeq" id="WP_193522112.1">
    <property type="nucleotide sequence ID" value="NZ_CBCSDF010000014.1"/>
</dbReference>
<dbReference type="Proteomes" id="UP001304419">
    <property type="component" value="Chromosome 1"/>
</dbReference>
<organism evidence="1 2">
    <name type="scientific">Pseudoalteromonas maricaloris</name>
    <dbReference type="NCBI Taxonomy" id="184924"/>
    <lineage>
        <taxon>Bacteria</taxon>
        <taxon>Pseudomonadati</taxon>
        <taxon>Pseudomonadota</taxon>
        <taxon>Gammaproteobacteria</taxon>
        <taxon>Alteromonadales</taxon>
        <taxon>Pseudoalteromonadaceae</taxon>
        <taxon>Pseudoalteromonas</taxon>
    </lineage>
</organism>